<dbReference type="AlphaFoldDB" id="A0AAX6DY40"/>
<name>A0AAX6DY40_IRIPA</name>
<evidence type="ECO:0000313" key="3">
    <source>
        <dbReference type="Proteomes" id="UP001140949"/>
    </source>
</evidence>
<keyword evidence="1" id="KW-0732">Signal</keyword>
<accession>A0AAX6DY40</accession>
<proteinExistence type="predicted"/>
<reference evidence="2" key="2">
    <citation type="submission" date="2023-04" db="EMBL/GenBank/DDBJ databases">
        <authorList>
            <person name="Bruccoleri R.E."/>
            <person name="Oakeley E.J."/>
            <person name="Faust A.-M."/>
            <person name="Dessus-Babus S."/>
            <person name="Altorfer M."/>
            <person name="Burckhardt D."/>
            <person name="Oertli M."/>
            <person name="Naumann U."/>
            <person name="Petersen F."/>
            <person name="Wong J."/>
        </authorList>
    </citation>
    <scope>NUCLEOTIDE SEQUENCE</scope>
    <source>
        <strain evidence="2">GSM-AAB239-AS_SAM_17_03QT</strain>
        <tissue evidence="2">Leaf</tissue>
    </source>
</reference>
<comment type="caution">
    <text evidence="2">The sequence shown here is derived from an EMBL/GenBank/DDBJ whole genome shotgun (WGS) entry which is preliminary data.</text>
</comment>
<reference evidence="2" key="1">
    <citation type="journal article" date="2023" name="GigaByte">
        <title>Genome assembly of the bearded iris, Iris pallida Lam.</title>
        <authorList>
            <person name="Bruccoleri R.E."/>
            <person name="Oakeley E.J."/>
            <person name="Faust A.M.E."/>
            <person name="Altorfer M."/>
            <person name="Dessus-Babus S."/>
            <person name="Burckhardt D."/>
            <person name="Oertli M."/>
            <person name="Naumann U."/>
            <person name="Petersen F."/>
            <person name="Wong J."/>
        </authorList>
    </citation>
    <scope>NUCLEOTIDE SEQUENCE</scope>
    <source>
        <strain evidence="2">GSM-AAB239-AS_SAM_17_03QT</strain>
    </source>
</reference>
<feature type="chain" id="PRO_5043478204" evidence="1">
    <location>
        <begin position="35"/>
        <end position="112"/>
    </location>
</feature>
<dbReference type="Proteomes" id="UP001140949">
    <property type="component" value="Unassembled WGS sequence"/>
</dbReference>
<sequence>MGFQIQPWYPPIPRFLSPFLPSLLLLYFSSPSESKSGWSHQGREAALVEVRCSSSSSLGLGVTTVKGGMRSGGGPGRGLTTVTTPFVWNGVPKQNHKFPVFEILHHLLQWQR</sequence>
<organism evidence="2 3">
    <name type="scientific">Iris pallida</name>
    <name type="common">Sweet iris</name>
    <dbReference type="NCBI Taxonomy" id="29817"/>
    <lineage>
        <taxon>Eukaryota</taxon>
        <taxon>Viridiplantae</taxon>
        <taxon>Streptophyta</taxon>
        <taxon>Embryophyta</taxon>
        <taxon>Tracheophyta</taxon>
        <taxon>Spermatophyta</taxon>
        <taxon>Magnoliopsida</taxon>
        <taxon>Liliopsida</taxon>
        <taxon>Asparagales</taxon>
        <taxon>Iridaceae</taxon>
        <taxon>Iridoideae</taxon>
        <taxon>Irideae</taxon>
        <taxon>Iris</taxon>
    </lineage>
</organism>
<evidence type="ECO:0000313" key="2">
    <source>
        <dbReference type="EMBL" id="KAJ6796702.1"/>
    </source>
</evidence>
<evidence type="ECO:0000256" key="1">
    <source>
        <dbReference type="SAM" id="SignalP"/>
    </source>
</evidence>
<protein>
    <submittedName>
        <fullName evidence="2">Uncharacterized protein</fullName>
    </submittedName>
</protein>
<keyword evidence="3" id="KW-1185">Reference proteome</keyword>
<feature type="signal peptide" evidence="1">
    <location>
        <begin position="1"/>
        <end position="34"/>
    </location>
</feature>
<dbReference type="EMBL" id="JANAVB010041219">
    <property type="protein sequence ID" value="KAJ6796702.1"/>
    <property type="molecule type" value="Genomic_DNA"/>
</dbReference>
<gene>
    <name evidence="2" type="ORF">M6B38_219835</name>
</gene>